<dbReference type="AlphaFoldDB" id="A0A6A5VJV8"/>
<sequence length="320" mass="36514">MPATLLSLPLELREIIYEEVFSSFTVRHGFRTSSSNRTALFQTCKQIHREAWRHLPLNARFHFRGTETMLDTLMSVDQAVVTRIRHIRIKSFPFPLYNSGRPDYYPTYNFCNALSLLPGLHLEQLVVEDSFHGFGLVDTWRDVVTYFDIESLLKCDAWKELVYITPNTDFLTSGYDHRKKRVAQPENWDALLKERDGEASGADVQMWIAAESSNGTAKESAEPRLWSAQPGHLVIEDASLATPDQDVRGEVHIVARRGRGAAYVQTGLTQNKSWKELKSKEGGFSQEGWAPYYNDMADAIGWIYGGWGRRMQLANTALNY</sequence>
<reference evidence="1" key="1">
    <citation type="journal article" date="2020" name="Stud. Mycol.">
        <title>101 Dothideomycetes genomes: a test case for predicting lifestyles and emergence of pathogens.</title>
        <authorList>
            <person name="Haridas S."/>
            <person name="Albert R."/>
            <person name="Binder M."/>
            <person name="Bloem J."/>
            <person name="Labutti K."/>
            <person name="Salamov A."/>
            <person name="Andreopoulos B."/>
            <person name="Baker S."/>
            <person name="Barry K."/>
            <person name="Bills G."/>
            <person name="Bluhm B."/>
            <person name="Cannon C."/>
            <person name="Castanera R."/>
            <person name="Culley D."/>
            <person name="Daum C."/>
            <person name="Ezra D."/>
            <person name="Gonzalez J."/>
            <person name="Henrissat B."/>
            <person name="Kuo A."/>
            <person name="Liang C."/>
            <person name="Lipzen A."/>
            <person name="Lutzoni F."/>
            <person name="Magnuson J."/>
            <person name="Mondo S."/>
            <person name="Nolan M."/>
            <person name="Ohm R."/>
            <person name="Pangilinan J."/>
            <person name="Park H.-J."/>
            <person name="Ramirez L."/>
            <person name="Alfaro M."/>
            <person name="Sun H."/>
            <person name="Tritt A."/>
            <person name="Yoshinaga Y."/>
            <person name="Zwiers L.-H."/>
            <person name="Turgeon B."/>
            <person name="Goodwin S."/>
            <person name="Spatafora J."/>
            <person name="Crous P."/>
            <person name="Grigoriev I."/>
        </authorList>
    </citation>
    <scope>NUCLEOTIDE SEQUENCE</scope>
    <source>
        <strain evidence="1">CBS 107.79</strain>
    </source>
</reference>
<evidence type="ECO:0008006" key="3">
    <source>
        <dbReference type="Google" id="ProtNLM"/>
    </source>
</evidence>
<proteinExistence type="predicted"/>
<dbReference type="OrthoDB" id="72726at2759"/>
<accession>A0A6A5VJV8</accession>
<keyword evidence="2" id="KW-1185">Reference proteome</keyword>
<organism evidence="1 2">
    <name type="scientific">Bimuria novae-zelandiae CBS 107.79</name>
    <dbReference type="NCBI Taxonomy" id="1447943"/>
    <lineage>
        <taxon>Eukaryota</taxon>
        <taxon>Fungi</taxon>
        <taxon>Dikarya</taxon>
        <taxon>Ascomycota</taxon>
        <taxon>Pezizomycotina</taxon>
        <taxon>Dothideomycetes</taxon>
        <taxon>Pleosporomycetidae</taxon>
        <taxon>Pleosporales</taxon>
        <taxon>Massarineae</taxon>
        <taxon>Didymosphaeriaceae</taxon>
        <taxon>Bimuria</taxon>
    </lineage>
</organism>
<gene>
    <name evidence="1" type="ORF">BU23DRAFT_453038</name>
</gene>
<dbReference type="EMBL" id="ML976663">
    <property type="protein sequence ID" value="KAF1977511.1"/>
    <property type="molecule type" value="Genomic_DNA"/>
</dbReference>
<name>A0A6A5VJV8_9PLEO</name>
<dbReference type="PANTHER" id="PTHR38790">
    <property type="entry name" value="2EXR DOMAIN-CONTAINING PROTEIN-RELATED"/>
    <property type="match status" value="1"/>
</dbReference>
<dbReference type="Proteomes" id="UP000800036">
    <property type="component" value="Unassembled WGS sequence"/>
</dbReference>
<protein>
    <recommendedName>
        <fullName evidence="3">F-box domain-containing protein</fullName>
    </recommendedName>
</protein>
<evidence type="ECO:0000313" key="1">
    <source>
        <dbReference type="EMBL" id="KAF1977511.1"/>
    </source>
</evidence>
<evidence type="ECO:0000313" key="2">
    <source>
        <dbReference type="Proteomes" id="UP000800036"/>
    </source>
</evidence>